<proteinExistence type="predicted"/>
<dbReference type="InterPro" id="IPR047930">
    <property type="entry name" value="Transpos_IS6"/>
</dbReference>
<reference evidence="1 2" key="1">
    <citation type="journal article" date="2019" name="Int. J. Syst. Evol. Microbiol.">
        <title>The Global Catalogue of Microorganisms (GCM) 10K type strain sequencing project: providing services to taxonomists for standard genome sequencing and annotation.</title>
        <authorList>
            <consortium name="The Broad Institute Genomics Platform"/>
            <consortium name="The Broad Institute Genome Sequencing Center for Infectious Disease"/>
            <person name="Wu L."/>
            <person name="Ma J."/>
        </authorList>
    </citation>
    <scope>NUCLEOTIDE SEQUENCE [LARGE SCALE GENOMIC DNA]</scope>
    <source>
        <strain evidence="1 2">CGMCC 1.12124</strain>
    </source>
</reference>
<dbReference type="Proteomes" id="UP001596118">
    <property type="component" value="Unassembled WGS sequence"/>
</dbReference>
<accession>A0ABD5R423</accession>
<sequence>MPSFDRLSGDSGCIELDFLEREATPESAMKLGIRLHLAGLSLSDTVSLLENLGVARHRTTVHRWVQKADLQPTDGANPNHVAVDETVIQLNSDRYWLYAAVDPDTNHLLHVRLYPTRTNAISSMFLSELREKNQVDDAVFLVDGAPWLHAACHRHGLRFQHITHGNRNAVERIFQKRKRRKKNQFSNMFSHVEPSTAENWLQAFDFAWNQLI</sequence>
<comment type="caution">
    <text evidence="1">The sequence shown here is derived from an EMBL/GenBank/DDBJ whole genome shotgun (WGS) entry which is preliminary data.</text>
</comment>
<dbReference type="PANTHER" id="PTHR39967">
    <property type="match status" value="1"/>
</dbReference>
<name>A0ABD5R423_9EURY</name>
<dbReference type="RefSeq" id="WP_256411373.1">
    <property type="nucleotide sequence ID" value="NZ_JANHDM010000004.1"/>
</dbReference>
<keyword evidence="2" id="KW-1185">Reference proteome</keyword>
<dbReference type="AlphaFoldDB" id="A0ABD5R423"/>
<protein>
    <submittedName>
        <fullName evidence="1">IS6 family transposase</fullName>
    </submittedName>
</protein>
<evidence type="ECO:0000313" key="2">
    <source>
        <dbReference type="Proteomes" id="UP001596118"/>
    </source>
</evidence>
<evidence type="ECO:0000313" key="1">
    <source>
        <dbReference type="EMBL" id="MFC5279718.1"/>
    </source>
</evidence>
<dbReference type="PANTHER" id="PTHR39967:SF1">
    <property type="entry name" value="ISH14-TYPE TRANSPOSASE HSIRS44"/>
    <property type="match status" value="1"/>
</dbReference>
<dbReference type="NCBIfam" id="NF033587">
    <property type="entry name" value="transpos_IS6"/>
    <property type="match status" value="1"/>
</dbReference>
<gene>
    <name evidence="1" type="ORF">ACFPM1_13255</name>
</gene>
<dbReference type="EMBL" id="JBHSKY010000015">
    <property type="protein sequence ID" value="MFC5279718.1"/>
    <property type="molecule type" value="Genomic_DNA"/>
</dbReference>
<organism evidence="1 2">
    <name type="scientific">Halorubrum rubrum</name>
    <dbReference type="NCBI Taxonomy" id="1126240"/>
    <lineage>
        <taxon>Archaea</taxon>
        <taxon>Methanobacteriati</taxon>
        <taxon>Methanobacteriota</taxon>
        <taxon>Stenosarchaea group</taxon>
        <taxon>Halobacteria</taxon>
        <taxon>Halobacteriales</taxon>
        <taxon>Haloferacaceae</taxon>
        <taxon>Halorubrum</taxon>
    </lineage>
</organism>